<dbReference type="EMBL" id="LZLR01000070">
    <property type="protein sequence ID" value="OBK24001.1"/>
    <property type="molecule type" value="Genomic_DNA"/>
</dbReference>
<dbReference type="InterPro" id="IPR038056">
    <property type="entry name" value="YjbR-like_sf"/>
</dbReference>
<gene>
    <name evidence="1" type="ORF">A5635_18360</name>
</gene>
<evidence type="ECO:0000313" key="1">
    <source>
        <dbReference type="EMBL" id="OBK24001.1"/>
    </source>
</evidence>
<dbReference type="Proteomes" id="UP000093819">
    <property type="component" value="Unassembled WGS sequence"/>
</dbReference>
<dbReference type="SUPFAM" id="SSF142906">
    <property type="entry name" value="YjbR-like"/>
    <property type="match status" value="1"/>
</dbReference>
<evidence type="ECO:0000313" key="2">
    <source>
        <dbReference type="Proteomes" id="UP000093819"/>
    </source>
</evidence>
<dbReference type="Gene3D" id="3.90.1150.30">
    <property type="match status" value="1"/>
</dbReference>
<dbReference type="AlphaFoldDB" id="A0A1A3NQ47"/>
<dbReference type="InterPro" id="IPR058532">
    <property type="entry name" value="YjbR/MT2646/Rv2570-like"/>
</dbReference>
<evidence type="ECO:0008006" key="3">
    <source>
        <dbReference type="Google" id="ProtNLM"/>
    </source>
</evidence>
<dbReference type="Pfam" id="PF04237">
    <property type="entry name" value="YjbR"/>
    <property type="match status" value="1"/>
</dbReference>
<protein>
    <recommendedName>
        <fullName evidence="3">Phosphoribosylglycinamide formyltransferase</fullName>
    </recommendedName>
</protein>
<reference evidence="2" key="1">
    <citation type="submission" date="2016-06" db="EMBL/GenBank/DDBJ databases">
        <authorList>
            <person name="Sutton G."/>
            <person name="Brinkac L."/>
            <person name="Sanka R."/>
            <person name="Adams M."/>
            <person name="Lau E."/>
            <person name="Garcia-Basteiro A."/>
            <person name="Lopez-Varela E."/>
            <person name="Palencia S."/>
        </authorList>
    </citation>
    <scope>NUCLEOTIDE SEQUENCE [LARGE SCALE GENOMIC DNA]</scope>
    <source>
        <strain evidence="2">1245335.1</strain>
    </source>
</reference>
<proteinExistence type="predicted"/>
<sequence length="142" mass="15442">MNGRPAVSNMSKLEAIVARLPEATRVDIEAWGGEPTFRVRGKNFIFSAPDASSITVKLSQEEAAAVVATDADAEPTGYGLGRHGWVSIRLGRKISAARWREIEEWILTSYSLVAPKTLVRQLGLGQRPEAASATAPVSRRLR</sequence>
<accession>A0A1A3NQ47</accession>
<name>A0A1A3NQ47_MYCAS</name>
<comment type="caution">
    <text evidence="1">The sequence shown here is derived from an EMBL/GenBank/DDBJ whole genome shotgun (WGS) entry which is preliminary data.</text>
</comment>
<organism evidence="1 2">
    <name type="scientific">Mycobacterium asiaticum</name>
    <dbReference type="NCBI Taxonomy" id="1790"/>
    <lineage>
        <taxon>Bacteria</taxon>
        <taxon>Bacillati</taxon>
        <taxon>Actinomycetota</taxon>
        <taxon>Actinomycetes</taxon>
        <taxon>Mycobacteriales</taxon>
        <taxon>Mycobacteriaceae</taxon>
        <taxon>Mycobacterium</taxon>
    </lineage>
</organism>